<dbReference type="Gene3D" id="1.10.533.10">
    <property type="entry name" value="Death Domain, Fas"/>
    <property type="match status" value="1"/>
</dbReference>
<dbReference type="PANTHER" id="PTHR46312">
    <property type="entry name" value="NACHT DOMAIN-CONTAINING PROTEIN"/>
    <property type="match status" value="1"/>
</dbReference>
<reference evidence="3" key="2">
    <citation type="submission" date="2024-06" db="UniProtKB">
        <authorList>
            <consortium name="EnsemblMetazoa"/>
        </authorList>
    </citation>
    <scope>IDENTIFICATION</scope>
</reference>
<dbReference type="RefSeq" id="XP_019862288.1">
    <property type="nucleotide sequence ID" value="XM_020006729.1"/>
</dbReference>
<dbReference type="EnsemblMetazoa" id="XM_020006729.1">
    <property type="protein sequence ID" value="XP_019862288.1"/>
    <property type="gene ID" value="LOC109590876"/>
</dbReference>
<dbReference type="Gene3D" id="3.40.50.300">
    <property type="entry name" value="P-loop containing nucleotide triphosphate hydrolases"/>
    <property type="match status" value="1"/>
</dbReference>
<dbReference type="Pfam" id="PF20720">
    <property type="entry name" value="nSTAND3"/>
    <property type="match status" value="1"/>
</dbReference>
<feature type="region of interest" description="Disordered" evidence="1">
    <location>
        <begin position="95"/>
        <end position="118"/>
    </location>
</feature>
<dbReference type="InterPro" id="IPR027417">
    <property type="entry name" value="P-loop_NTPase"/>
</dbReference>
<feature type="domain" description="Death" evidence="2">
    <location>
        <begin position="22"/>
        <end position="92"/>
    </location>
</feature>
<dbReference type="InterPro" id="IPR000488">
    <property type="entry name" value="Death_dom"/>
</dbReference>
<evidence type="ECO:0000256" key="1">
    <source>
        <dbReference type="SAM" id="MobiDB-lite"/>
    </source>
</evidence>
<keyword evidence="4" id="KW-1185">Reference proteome</keyword>
<proteinExistence type="predicted"/>
<evidence type="ECO:0000313" key="4">
    <source>
        <dbReference type="Proteomes" id="UP000007879"/>
    </source>
</evidence>
<dbReference type="GeneID" id="109590876"/>
<dbReference type="CDD" id="cd01670">
    <property type="entry name" value="Death"/>
    <property type="match status" value="1"/>
</dbReference>
<dbReference type="Proteomes" id="UP000007879">
    <property type="component" value="Unassembled WGS sequence"/>
</dbReference>
<dbReference type="GO" id="GO:0007165">
    <property type="term" value="P:signal transduction"/>
    <property type="evidence" value="ECO:0007669"/>
    <property type="project" value="InterPro"/>
</dbReference>
<dbReference type="PROSITE" id="PS50017">
    <property type="entry name" value="DEATH_DOMAIN"/>
    <property type="match status" value="1"/>
</dbReference>
<dbReference type="InterPro" id="IPR011029">
    <property type="entry name" value="DEATH-like_dom_sf"/>
</dbReference>
<name>A0AAN0JZD7_AMPQE</name>
<sequence length="450" mass="51806">MECLLDSSPDLEELLNELPLTADWYDIGGRLGVNSNKLNEIYFSQHSGEYKLSRMYQLWLGSKAEKATRRQLIEVLENKGLRKQALDYKKSLEQRIKNTTQRPPEATPTPTPPESTESMPSRMYIVAVIIIAVLVFIIVRSPPPDSRTSIPVVIEQYGSELCEKYNETLTKYKDAKYNKYPTAGPHVPFIPLISIVVKNVTKSTAEWLLSTTPNDIIQNELKIKIEDILKPVSEQQLKFVLIEGEPGIGKSTLAKELVLRWANKSDKLLSNYDIAFLIQLRFETYHNVLFITPDFQWSCNATSENPFLKLTKLNRLGMLAVNLHENDFARLEQLISPGRPLKIVLMENYGTPYNNILNIIKMQTSLEELTIQDGVDAHKHGTETFISLQSLEPPAHQRIIWTKSTNNLMVDYFEKFFYHIKIRKLPTIQLSSFTSFTYIKSMDMWGRWTR</sequence>
<dbReference type="PANTHER" id="PTHR46312:SF2">
    <property type="entry name" value="NUCLEOTIDE-BINDING OLIGOMERIZATION DOMAIN-CONTAINING PROTEIN 2-LIKE"/>
    <property type="match status" value="1"/>
</dbReference>
<evidence type="ECO:0000313" key="3">
    <source>
        <dbReference type="EnsemblMetazoa" id="XP_019862288.1"/>
    </source>
</evidence>
<dbReference type="Pfam" id="PF00531">
    <property type="entry name" value="Death"/>
    <property type="match status" value="1"/>
</dbReference>
<protein>
    <recommendedName>
        <fullName evidence="2">Death domain-containing protein</fullName>
    </recommendedName>
</protein>
<evidence type="ECO:0000259" key="2">
    <source>
        <dbReference type="PROSITE" id="PS50017"/>
    </source>
</evidence>
<dbReference type="InterPro" id="IPR049050">
    <property type="entry name" value="nSTAND3"/>
</dbReference>
<reference evidence="4" key="1">
    <citation type="journal article" date="2010" name="Nature">
        <title>The Amphimedon queenslandica genome and the evolution of animal complexity.</title>
        <authorList>
            <person name="Srivastava M."/>
            <person name="Simakov O."/>
            <person name="Chapman J."/>
            <person name="Fahey B."/>
            <person name="Gauthier M.E."/>
            <person name="Mitros T."/>
            <person name="Richards G.S."/>
            <person name="Conaco C."/>
            <person name="Dacre M."/>
            <person name="Hellsten U."/>
            <person name="Larroux C."/>
            <person name="Putnam N.H."/>
            <person name="Stanke M."/>
            <person name="Adamska M."/>
            <person name="Darling A."/>
            <person name="Degnan S.M."/>
            <person name="Oakley T.H."/>
            <person name="Plachetzki D.C."/>
            <person name="Zhai Y."/>
            <person name="Adamski M."/>
            <person name="Calcino A."/>
            <person name="Cummins S.F."/>
            <person name="Goodstein D.M."/>
            <person name="Harris C."/>
            <person name="Jackson D.J."/>
            <person name="Leys S.P."/>
            <person name="Shu S."/>
            <person name="Woodcroft B.J."/>
            <person name="Vervoort M."/>
            <person name="Kosik K.S."/>
            <person name="Manning G."/>
            <person name="Degnan B.M."/>
            <person name="Rokhsar D.S."/>
        </authorList>
    </citation>
    <scope>NUCLEOTIDE SEQUENCE [LARGE SCALE GENOMIC DNA]</scope>
</reference>
<dbReference type="SUPFAM" id="SSF52540">
    <property type="entry name" value="P-loop containing nucleoside triphosphate hydrolases"/>
    <property type="match status" value="1"/>
</dbReference>
<accession>A0AAN0JZD7</accession>
<dbReference type="AlphaFoldDB" id="A0AAN0JZD7"/>
<organism evidence="3 4">
    <name type="scientific">Amphimedon queenslandica</name>
    <name type="common">Sponge</name>
    <dbReference type="NCBI Taxonomy" id="400682"/>
    <lineage>
        <taxon>Eukaryota</taxon>
        <taxon>Metazoa</taxon>
        <taxon>Porifera</taxon>
        <taxon>Demospongiae</taxon>
        <taxon>Heteroscleromorpha</taxon>
        <taxon>Haplosclerida</taxon>
        <taxon>Niphatidae</taxon>
        <taxon>Amphimedon</taxon>
    </lineage>
</organism>
<dbReference type="KEGG" id="aqu:109590876"/>